<dbReference type="EMBL" id="MRCC01000017">
    <property type="protein sequence ID" value="OKH23113.1"/>
    <property type="molecule type" value="Genomic_DNA"/>
</dbReference>
<dbReference type="SUPFAM" id="SSF48208">
    <property type="entry name" value="Six-hairpin glycosidases"/>
    <property type="match status" value="1"/>
</dbReference>
<dbReference type="STRING" id="247279.NIES1031_18590"/>
<reference evidence="3 4" key="1">
    <citation type="submission" date="2016-11" db="EMBL/GenBank/DDBJ databases">
        <title>Draft Genome Sequences of Nine Cyanobacterial Strains from Diverse Habitats.</title>
        <authorList>
            <person name="Zhu T."/>
            <person name="Hou S."/>
            <person name="Lu X."/>
            <person name="Hess W.R."/>
        </authorList>
    </citation>
    <scope>NUCLEOTIDE SEQUENCE [LARGE SCALE GENOMIC DNA]</scope>
    <source>
        <strain evidence="3 4">5.2 s.c.1</strain>
    </source>
</reference>
<dbReference type="OrthoDB" id="9759959at2"/>
<protein>
    <submittedName>
        <fullName evidence="3">Amylo-alpha-1,6-glucosidase</fullName>
    </submittedName>
</protein>
<comment type="caution">
    <text evidence="3">The sequence shown here is derived from an EMBL/GenBank/DDBJ whole genome shotgun (WGS) entry which is preliminary data.</text>
</comment>
<evidence type="ECO:0000313" key="4">
    <source>
        <dbReference type="Proteomes" id="UP000185984"/>
    </source>
</evidence>
<keyword evidence="4" id="KW-1185">Reference proteome</keyword>
<name>A0A1U7HHP7_9CHRO</name>
<organism evidence="3 4">
    <name type="scientific">Chroogloeocystis siderophila 5.2 s.c.1</name>
    <dbReference type="NCBI Taxonomy" id="247279"/>
    <lineage>
        <taxon>Bacteria</taxon>
        <taxon>Bacillati</taxon>
        <taxon>Cyanobacteriota</taxon>
        <taxon>Cyanophyceae</taxon>
        <taxon>Oscillatoriophycideae</taxon>
        <taxon>Chroococcales</taxon>
        <taxon>Chroococcaceae</taxon>
        <taxon>Chroogloeocystis</taxon>
    </lineage>
</organism>
<accession>A0A1U7HHP7</accession>
<sequence length="722" mass="82656">MRITVGPPILTINHGGTFMVTDLDGQIQQDGFLGIFAEDTRFLSYYACYANGSSWVRLRSTTTTYYASRVYLTNPEILTEDGAIQQNSLSLIISRTVEHGIHEDLDLTNYGLKPAKFTLEIALRSDFADIFEVSSGKYVRRGCLETNWDIEKKELHTSYKNKDFFRSLIYQPRNYDSQPHYANGRINYEIALKPGESWHACGNYILVENDRKREPIHICYYKAVDEEVNTELEHLYRHWLETVTEVTVSNEEVYRAYRQSVSDTGALRLYDYDFGPDEWLPAAGVPKFVTLFGRDSLIATLQNMITHPGFARGTLKKLAQLQATEMDDWRDAQPGKILHEIRKGELAHFQKIPHTPYYGTADATTLYLIVLHEAWKWTGDDSLLHDYRDTILQCLEWIDRYGDLDGDGFQEYQMRSPSGIENQGWKDSGDAIVYPDGSQVKAPKALCELQGYVFDAWMRMAEIFNYLDEGDRADRLRNKAAKLRAQFEATFWCEDIGFYAFTLDPDKKPVRTIASNPGHCLWSGIVSRERAAQVVQKLLAPDMYSGWGIRTLSANNPAFNPFSYHRGSIWPHDNGIIALGFKRYGFTEETARLARDLFEATSYFASYRLPELYSGVERSPGAFPVPYIEANVPQAWAAGSIFHLLQAILGLQADAPHKCLYVDPCLPHWIPEITLSRLEVGDACIQLRFWLEDKVTRWDATLQKGEIEVKQQAWQPWKVEAS</sequence>
<gene>
    <name evidence="3" type="ORF">NIES1031_18590</name>
</gene>
<dbReference type="Pfam" id="PF22422">
    <property type="entry name" value="MGH1-like_GH"/>
    <property type="match status" value="1"/>
</dbReference>
<dbReference type="InterPro" id="IPR054491">
    <property type="entry name" value="MGH1-like_GH"/>
</dbReference>
<dbReference type="InterPro" id="IPR008928">
    <property type="entry name" value="6-hairpin_glycosidase_sf"/>
</dbReference>
<dbReference type="Pfam" id="PF14742">
    <property type="entry name" value="GDE_N_bis"/>
    <property type="match status" value="1"/>
</dbReference>
<dbReference type="Gene3D" id="1.50.10.10">
    <property type="match status" value="1"/>
</dbReference>
<evidence type="ECO:0000313" key="3">
    <source>
        <dbReference type="EMBL" id="OKH23113.1"/>
    </source>
</evidence>
<dbReference type="AlphaFoldDB" id="A0A1U7HHP7"/>
<dbReference type="RefSeq" id="WP_073550978.1">
    <property type="nucleotide sequence ID" value="NZ_CAWMVK010000009.1"/>
</dbReference>
<feature type="domain" description="Mannosylglycerate hydrolase MGH1-like glycoside hydrolase" evidence="2">
    <location>
        <begin position="448"/>
        <end position="604"/>
    </location>
</feature>
<evidence type="ECO:0000259" key="1">
    <source>
        <dbReference type="Pfam" id="PF14742"/>
    </source>
</evidence>
<dbReference type="Proteomes" id="UP000185984">
    <property type="component" value="Unassembled WGS sequence"/>
</dbReference>
<dbReference type="InterPro" id="IPR012341">
    <property type="entry name" value="6hp_glycosidase-like_sf"/>
</dbReference>
<dbReference type="InterPro" id="IPR032856">
    <property type="entry name" value="GDE_N_bis"/>
</dbReference>
<evidence type="ECO:0000259" key="2">
    <source>
        <dbReference type="Pfam" id="PF22422"/>
    </source>
</evidence>
<feature type="domain" description="Putative glycogen debranching enzyme N-terminal" evidence="1">
    <location>
        <begin position="12"/>
        <end position="201"/>
    </location>
</feature>
<proteinExistence type="predicted"/>
<dbReference type="GO" id="GO:0005975">
    <property type="term" value="P:carbohydrate metabolic process"/>
    <property type="evidence" value="ECO:0007669"/>
    <property type="project" value="InterPro"/>
</dbReference>